<evidence type="ECO:0000313" key="2">
    <source>
        <dbReference type="Proteomes" id="UP001151760"/>
    </source>
</evidence>
<reference evidence="1" key="1">
    <citation type="journal article" date="2022" name="Int. J. Mol. Sci.">
        <title>Draft Genome of Tanacetum Coccineum: Genomic Comparison of Closely Related Tanacetum-Family Plants.</title>
        <authorList>
            <person name="Yamashiro T."/>
            <person name="Shiraishi A."/>
            <person name="Nakayama K."/>
            <person name="Satake H."/>
        </authorList>
    </citation>
    <scope>NUCLEOTIDE SEQUENCE</scope>
</reference>
<keyword evidence="2" id="KW-1185">Reference proteome</keyword>
<organism evidence="1 2">
    <name type="scientific">Tanacetum coccineum</name>
    <dbReference type="NCBI Taxonomy" id="301880"/>
    <lineage>
        <taxon>Eukaryota</taxon>
        <taxon>Viridiplantae</taxon>
        <taxon>Streptophyta</taxon>
        <taxon>Embryophyta</taxon>
        <taxon>Tracheophyta</taxon>
        <taxon>Spermatophyta</taxon>
        <taxon>Magnoliopsida</taxon>
        <taxon>eudicotyledons</taxon>
        <taxon>Gunneridae</taxon>
        <taxon>Pentapetalae</taxon>
        <taxon>asterids</taxon>
        <taxon>campanulids</taxon>
        <taxon>Asterales</taxon>
        <taxon>Asteraceae</taxon>
        <taxon>Asteroideae</taxon>
        <taxon>Anthemideae</taxon>
        <taxon>Anthemidinae</taxon>
        <taxon>Tanacetum</taxon>
    </lineage>
</organism>
<gene>
    <name evidence="1" type="ORF">Tco_0890753</name>
</gene>
<name>A0ABQ5C1D4_9ASTR</name>
<protein>
    <submittedName>
        <fullName evidence="1">Uncharacterized protein</fullName>
    </submittedName>
</protein>
<dbReference type="EMBL" id="BQNB010013837">
    <property type="protein sequence ID" value="GJT20816.1"/>
    <property type="molecule type" value="Genomic_DNA"/>
</dbReference>
<evidence type="ECO:0000313" key="1">
    <source>
        <dbReference type="EMBL" id="GJT20816.1"/>
    </source>
</evidence>
<sequence length="160" mass="17306">MWGSGATKECRGECGGKGPLVWRGRGGGECGSGVMGTRSGVEDYVTVVLLNLESGEKVSKVGLEFNTILCERRVLLGIFLTTLLRGTEAWTRLRIYGLLALQEVLLSCSEVLVFCSWRDSRVDGRSYLLSGATNSSEANGIIQKSQVGIGGVFFVYFLIL</sequence>
<dbReference type="Proteomes" id="UP001151760">
    <property type="component" value="Unassembled WGS sequence"/>
</dbReference>
<accession>A0ABQ5C1D4</accession>
<proteinExistence type="predicted"/>
<reference evidence="1" key="2">
    <citation type="submission" date="2022-01" db="EMBL/GenBank/DDBJ databases">
        <authorList>
            <person name="Yamashiro T."/>
            <person name="Shiraishi A."/>
            <person name="Satake H."/>
            <person name="Nakayama K."/>
        </authorList>
    </citation>
    <scope>NUCLEOTIDE SEQUENCE</scope>
</reference>
<comment type="caution">
    <text evidence="1">The sequence shown here is derived from an EMBL/GenBank/DDBJ whole genome shotgun (WGS) entry which is preliminary data.</text>
</comment>